<protein>
    <submittedName>
        <fullName evidence="1">Uncharacterized protein</fullName>
    </submittedName>
</protein>
<comment type="caution">
    <text evidence="1">The sequence shown here is derived from an EMBL/GenBank/DDBJ whole genome shotgun (WGS) entry which is preliminary data.</text>
</comment>
<proteinExistence type="predicted"/>
<dbReference type="AlphaFoldDB" id="A0A8X6J016"/>
<dbReference type="EMBL" id="BMAW01094536">
    <property type="protein sequence ID" value="GFS65955.1"/>
    <property type="molecule type" value="Genomic_DNA"/>
</dbReference>
<dbReference type="Proteomes" id="UP000887013">
    <property type="component" value="Unassembled WGS sequence"/>
</dbReference>
<reference evidence="1" key="1">
    <citation type="submission" date="2020-08" db="EMBL/GenBank/DDBJ databases">
        <title>Multicomponent nature underlies the extraordinary mechanical properties of spider dragline silk.</title>
        <authorList>
            <person name="Kono N."/>
            <person name="Nakamura H."/>
            <person name="Mori M."/>
            <person name="Yoshida Y."/>
            <person name="Ohtoshi R."/>
            <person name="Malay A.D."/>
            <person name="Moran D.A.P."/>
            <person name="Tomita M."/>
            <person name="Numata K."/>
            <person name="Arakawa K."/>
        </authorList>
    </citation>
    <scope>NUCLEOTIDE SEQUENCE</scope>
</reference>
<organism evidence="1 2">
    <name type="scientific">Nephila pilipes</name>
    <name type="common">Giant wood spider</name>
    <name type="synonym">Nephila maculata</name>
    <dbReference type="NCBI Taxonomy" id="299642"/>
    <lineage>
        <taxon>Eukaryota</taxon>
        <taxon>Metazoa</taxon>
        <taxon>Ecdysozoa</taxon>
        <taxon>Arthropoda</taxon>
        <taxon>Chelicerata</taxon>
        <taxon>Arachnida</taxon>
        <taxon>Araneae</taxon>
        <taxon>Araneomorphae</taxon>
        <taxon>Entelegynae</taxon>
        <taxon>Araneoidea</taxon>
        <taxon>Nephilidae</taxon>
        <taxon>Nephila</taxon>
    </lineage>
</organism>
<name>A0A8X6J016_NEPPI</name>
<keyword evidence="2" id="KW-1185">Reference proteome</keyword>
<sequence length="72" mass="8037">MKRDFCTTSLSPPSSRLCLQCRSAIVTNSRALFSMLLEFCLITSTEILVASQDSLQRERGLYLMPPGHQTAD</sequence>
<evidence type="ECO:0000313" key="2">
    <source>
        <dbReference type="Proteomes" id="UP000887013"/>
    </source>
</evidence>
<evidence type="ECO:0000313" key="1">
    <source>
        <dbReference type="EMBL" id="GFS65955.1"/>
    </source>
</evidence>
<accession>A0A8X6J016</accession>
<gene>
    <name evidence="1" type="ORF">NPIL_62881</name>
</gene>